<name>A0A0B7BUU5_9EUPU</name>
<protein>
    <submittedName>
        <fullName evidence="2">Uncharacterized protein</fullName>
    </submittedName>
</protein>
<reference evidence="2" key="1">
    <citation type="submission" date="2014-12" db="EMBL/GenBank/DDBJ databases">
        <title>Insight into the proteome of Arion vulgaris.</title>
        <authorList>
            <person name="Aradska J."/>
            <person name="Bulat T."/>
            <person name="Smidak R."/>
            <person name="Sarate P."/>
            <person name="Gangsoo J."/>
            <person name="Sialana F."/>
            <person name="Bilban M."/>
            <person name="Lubec G."/>
        </authorList>
    </citation>
    <scope>NUCLEOTIDE SEQUENCE</scope>
    <source>
        <tissue evidence="2">Skin</tissue>
    </source>
</reference>
<dbReference type="AlphaFoldDB" id="A0A0B7BUU5"/>
<proteinExistence type="predicted"/>
<evidence type="ECO:0000256" key="1">
    <source>
        <dbReference type="SAM" id="MobiDB-lite"/>
    </source>
</evidence>
<feature type="non-terminal residue" evidence="2">
    <location>
        <position position="1"/>
    </location>
</feature>
<gene>
    <name evidence="2" type="primary">ORF214050</name>
</gene>
<dbReference type="EMBL" id="HACG01050069">
    <property type="protein sequence ID" value="CEK96934.1"/>
    <property type="molecule type" value="Transcribed_RNA"/>
</dbReference>
<accession>A0A0B7BUU5</accession>
<sequence>RSARKTDERNSKVTINARLSRSMGKAKRINIKERGCIQRGDVGPRGTKLGPGGGTRMHGADSGATKRRGKRRGELPTQMCRKIGQPIRGLNP</sequence>
<feature type="non-terminal residue" evidence="2">
    <location>
        <position position="92"/>
    </location>
</feature>
<feature type="region of interest" description="Disordered" evidence="1">
    <location>
        <begin position="36"/>
        <end position="92"/>
    </location>
</feature>
<organism evidence="2">
    <name type="scientific">Arion vulgaris</name>
    <dbReference type="NCBI Taxonomy" id="1028688"/>
    <lineage>
        <taxon>Eukaryota</taxon>
        <taxon>Metazoa</taxon>
        <taxon>Spiralia</taxon>
        <taxon>Lophotrochozoa</taxon>
        <taxon>Mollusca</taxon>
        <taxon>Gastropoda</taxon>
        <taxon>Heterobranchia</taxon>
        <taxon>Euthyneura</taxon>
        <taxon>Panpulmonata</taxon>
        <taxon>Eupulmonata</taxon>
        <taxon>Stylommatophora</taxon>
        <taxon>Helicina</taxon>
        <taxon>Arionoidea</taxon>
        <taxon>Arionidae</taxon>
        <taxon>Arion</taxon>
    </lineage>
</organism>
<evidence type="ECO:0000313" key="2">
    <source>
        <dbReference type="EMBL" id="CEK96934.1"/>
    </source>
</evidence>